<reference evidence="3" key="1">
    <citation type="submission" date="2022-02" db="EMBL/GenBank/DDBJ databases">
        <title>Paenibacillus sp. MBLB1832 Whole Genome Shotgun Sequencing.</title>
        <authorList>
            <person name="Hwang C.Y."/>
            <person name="Cho E.-S."/>
            <person name="Seo M.-J."/>
        </authorList>
    </citation>
    <scope>NUCLEOTIDE SEQUENCE</scope>
    <source>
        <strain evidence="3">MBLB1832</strain>
    </source>
</reference>
<dbReference type="InterPro" id="IPR050985">
    <property type="entry name" value="Alpha-glycosidase_related"/>
</dbReference>
<dbReference type="InterPro" id="IPR017853">
    <property type="entry name" value="GH"/>
</dbReference>
<dbReference type="Gene3D" id="3.20.20.70">
    <property type="entry name" value="Aldolase class I"/>
    <property type="match status" value="1"/>
</dbReference>
<proteinExistence type="predicted"/>
<dbReference type="InterPro" id="IPR013785">
    <property type="entry name" value="Aldolase_TIM"/>
</dbReference>
<evidence type="ECO:0000256" key="1">
    <source>
        <dbReference type="ARBA" id="ARBA00022801"/>
    </source>
</evidence>
<dbReference type="Pfam" id="PF02065">
    <property type="entry name" value="Melibiase"/>
    <property type="match status" value="1"/>
</dbReference>
<dbReference type="PANTHER" id="PTHR43053">
    <property type="entry name" value="GLYCOSIDASE FAMILY 31"/>
    <property type="match status" value="1"/>
</dbReference>
<name>A0AA96RIM8_9BACL</name>
<dbReference type="KEGG" id="proo:MJB10_17890"/>
<sequence>MQTAAVRGGEEKLAETYRTFILRHFSLNAESRKPYVYYNTWNYQERVRHWQDKPYLSSMNLQRMLLEIEQAHKMGIDVFVIDTGWYSKTGDWQVNRERFPDGLRQVKAKLDEYGMKLGLWFGPTSAAMSSNMLGQNLTNQSSMDGKNRDPHSVWETEESAELCLVSGYADDFADELIRLSQELGVTYFKWDAICQYGCNDPHHHHGDEGALAQEREECYSFLQPLYMVRIIEKLTEACPEAIVDFDVTEGYRCVGLSFLSAGKYFLLNNGPYYANFNIPKDKDITWKNNNMFFYPGAARGWVCRTPLAYDKWIPTVLFLTHYLPDDPVDFQDMAVGSLILGQNGIWGDLLGVSFEGTDRIGKLIGLYKQIRDDITENALRRTGIPGGNPEVYEKISSRSGKGTVVLFANAFGVPFHSPRPASFTYITHCKPDRKVWYTEGVTVRYDTEGYAVITADFEKPGAKIVYFGVKD</sequence>
<gene>
    <name evidence="3" type="ORF">MJB10_17890</name>
</gene>
<organism evidence="3 4">
    <name type="scientific">Paenibacillus roseopurpureus</name>
    <dbReference type="NCBI Taxonomy" id="2918901"/>
    <lineage>
        <taxon>Bacteria</taxon>
        <taxon>Bacillati</taxon>
        <taxon>Bacillota</taxon>
        <taxon>Bacilli</taxon>
        <taxon>Bacillales</taxon>
        <taxon>Paenibacillaceae</taxon>
        <taxon>Paenibacillus</taxon>
    </lineage>
</organism>
<keyword evidence="4" id="KW-1185">Reference proteome</keyword>
<dbReference type="EMBL" id="CP130319">
    <property type="protein sequence ID" value="WNR42980.1"/>
    <property type="molecule type" value="Genomic_DNA"/>
</dbReference>
<evidence type="ECO:0000313" key="3">
    <source>
        <dbReference type="EMBL" id="WNR42980.1"/>
    </source>
</evidence>
<protein>
    <submittedName>
        <fullName evidence="3">Alpha-galactosidase</fullName>
        <ecNumber evidence="3">3.2.1.22</ecNumber>
    </submittedName>
</protein>
<evidence type="ECO:0000256" key="2">
    <source>
        <dbReference type="ARBA" id="ARBA00023295"/>
    </source>
</evidence>
<dbReference type="Proteomes" id="UP001304650">
    <property type="component" value="Chromosome"/>
</dbReference>
<dbReference type="AlphaFoldDB" id="A0AA96RIM8"/>
<keyword evidence="2 3" id="KW-0326">Glycosidase</keyword>
<accession>A0AA96RIM8</accession>
<dbReference type="PANTHER" id="PTHR43053:SF3">
    <property type="entry name" value="ALPHA-GALACTOSIDASE C-RELATED"/>
    <property type="match status" value="1"/>
</dbReference>
<dbReference type="GO" id="GO:0004557">
    <property type="term" value="F:alpha-galactosidase activity"/>
    <property type="evidence" value="ECO:0007669"/>
    <property type="project" value="UniProtKB-EC"/>
</dbReference>
<evidence type="ECO:0000313" key="4">
    <source>
        <dbReference type="Proteomes" id="UP001304650"/>
    </source>
</evidence>
<keyword evidence="1 3" id="KW-0378">Hydrolase</keyword>
<dbReference type="RefSeq" id="WP_314796869.1">
    <property type="nucleotide sequence ID" value="NZ_CP130319.1"/>
</dbReference>
<dbReference type="SUPFAM" id="SSF51445">
    <property type="entry name" value="(Trans)glycosidases"/>
    <property type="match status" value="1"/>
</dbReference>
<dbReference type="EC" id="3.2.1.22" evidence="3"/>